<feature type="compositionally biased region" description="Polar residues" evidence="1">
    <location>
        <begin position="175"/>
        <end position="189"/>
    </location>
</feature>
<name>A0A016W399_9BILA</name>
<proteinExistence type="predicted"/>
<feature type="region of interest" description="Disordered" evidence="1">
    <location>
        <begin position="163"/>
        <end position="196"/>
    </location>
</feature>
<dbReference type="Proteomes" id="UP000024635">
    <property type="component" value="Unassembled WGS sequence"/>
</dbReference>
<dbReference type="InterPro" id="IPR016197">
    <property type="entry name" value="Chromo-like_dom_sf"/>
</dbReference>
<evidence type="ECO:0000313" key="4">
    <source>
        <dbReference type="Proteomes" id="UP000024635"/>
    </source>
</evidence>
<protein>
    <recommendedName>
        <fullName evidence="2">Chromo domain-containing protein</fullName>
    </recommendedName>
</protein>
<feature type="compositionally biased region" description="Acidic residues" evidence="1">
    <location>
        <begin position="136"/>
        <end position="149"/>
    </location>
</feature>
<dbReference type="EMBL" id="JARK01001338">
    <property type="protein sequence ID" value="EYC33777.1"/>
    <property type="molecule type" value="Genomic_DNA"/>
</dbReference>
<feature type="compositionally biased region" description="Basic and acidic residues" evidence="1">
    <location>
        <begin position="163"/>
        <end position="174"/>
    </location>
</feature>
<dbReference type="STRING" id="53326.A0A016W399"/>
<dbReference type="Pfam" id="PF11717">
    <property type="entry name" value="Tudor-knot"/>
    <property type="match status" value="1"/>
</dbReference>
<reference evidence="4" key="1">
    <citation type="journal article" date="2015" name="Nat. Genet.">
        <title>The genome and transcriptome of the zoonotic hookworm Ancylostoma ceylanicum identify infection-specific gene families.</title>
        <authorList>
            <person name="Schwarz E.M."/>
            <person name="Hu Y."/>
            <person name="Antoshechkin I."/>
            <person name="Miller M.M."/>
            <person name="Sternberg P.W."/>
            <person name="Aroian R.V."/>
        </authorList>
    </citation>
    <scope>NUCLEOTIDE SEQUENCE</scope>
    <source>
        <strain evidence="4">HY135</strain>
    </source>
</reference>
<feature type="compositionally biased region" description="Basic residues" evidence="1">
    <location>
        <begin position="103"/>
        <end position="124"/>
    </location>
</feature>
<dbReference type="SMART" id="SM00298">
    <property type="entry name" value="CHROMO"/>
    <property type="match status" value="1"/>
</dbReference>
<evidence type="ECO:0000259" key="2">
    <source>
        <dbReference type="SMART" id="SM00298"/>
    </source>
</evidence>
<feature type="region of interest" description="Disordered" evidence="1">
    <location>
        <begin position="59"/>
        <end position="149"/>
    </location>
</feature>
<dbReference type="AlphaFoldDB" id="A0A016W399"/>
<dbReference type="InterPro" id="IPR000953">
    <property type="entry name" value="Chromo/chromo_shadow_dom"/>
</dbReference>
<organism evidence="3 4">
    <name type="scientific">Ancylostoma ceylanicum</name>
    <dbReference type="NCBI Taxonomy" id="53326"/>
    <lineage>
        <taxon>Eukaryota</taxon>
        <taxon>Metazoa</taxon>
        <taxon>Ecdysozoa</taxon>
        <taxon>Nematoda</taxon>
        <taxon>Chromadorea</taxon>
        <taxon>Rhabditida</taxon>
        <taxon>Rhabditina</taxon>
        <taxon>Rhabditomorpha</taxon>
        <taxon>Strongyloidea</taxon>
        <taxon>Ancylostomatidae</taxon>
        <taxon>Ancylostomatinae</taxon>
        <taxon>Ancylostoma</taxon>
    </lineage>
</organism>
<feature type="compositionally biased region" description="Basic residues" evidence="1">
    <location>
        <begin position="73"/>
        <end position="83"/>
    </location>
</feature>
<keyword evidence="4" id="KW-1185">Reference proteome</keyword>
<dbReference type="SUPFAM" id="SSF54160">
    <property type="entry name" value="Chromo domain-like"/>
    <property type="match status" value="1"/>
</dbReference>
<dbReference type="CDD" id="cd20104">
    <property type="entry name" value="MBT_PHF20L1-like"/>
    <property type="match status" value="1"/>
</dbReference>
<comment type="caution">
    <text evidence="3">The sequence shown here is derived from an EMBL/GenBank/DDBJ whole genome shotgun (WGS) entry which is preliminary data.</text>
</comment>
<dbReference type="InterPro" id="IPR025995">
    <property type="entry name" value="Tudor-knot"/>
</dbReference>
<dbReference type="Gene3D" id="2.30.30.140">
    <property type="match status" value="1"/>
</dbReference>
<gene>
    <name evidence="3" type="primary">Acey_s0002.g982</name>
    <name evidence="3" type="ORF">Y032_0002g982</name>
</gene>
<accession>A0A016W399</accession>
<dbReference type="OrthoDB" id="124855at2759"/>
<sequence length="344" mass="38793">MLYGIGDLVRCIWGAKPVEYEARILDVDTELQEYYVHYQGWNKRYDEWITEKSIIGLSKKHPEPVPTTETPRVRHSKREKKVKKPMDWSPAHNPPPRSEEKHMRKKIPHVSTKSKHSPPSKVAKHPAPSVSPLVDDSSDDGMSSDEEIVDLSVPRSYIDVLAREKKKAERRQEQGRTPQLSGSGRSSKFPQAKAVSNGAQAITRLIPTNKPFPASASSSTVSSTCMECHNFASIGADYNYSSLRFHYNKARPLGSEGKDLSASEVSSSTKRVLPVRKPLSFEFASPYQRLACNYARPSTTILSRSRPYEMPPNLGSPFKYNDEYHTVSLSLFNIASVDCFWCFI</sequence>
<evidence type="ECO:0000313" key="3">
    <source>
        <dbReference type="EMBL" id="EYC33777.1"/>
    </source>
</evidence>
<feature type="domain" description="Chromo" evidence="2">
    <location>
        <begin position="19"/>
        <end position="69"/>
    </location>
</feature>
<evidence type="ECO:0000256" key="1">
    <source>
        <dbReference type="SAM" id="MobiDB-lite"/>
    </source>
</evidence>